<evidence type="ECO:0000313" key="2">
    <source>
        <dbReference type="EMBL" id="AXI97825.1"/>
    </source>
</evidence>
<geneLocation type="mitochondrion" evidence="2"/>
<dbReference type="GeneID" id="37624597"/>
<feature type="transmembrane region" description="Helical" evidence="1">
    <location>
        <begin position="62"/>
        <end position="85"/>
    </location>
</feature>
<keyword evidence="1" id="KW-1133">Transmembrane helix</keyword>
<sequence length="95" mass="11005">MRLVRNSIANKKSYVLLIFCTKGETRLVVVKNCFNWKNIDQLNHHLGFLTEQVAITLSMSPYLLYSVFSSLIPILMSPEAIIYLLEPFWSSTHKE</sequence>
<organism evidence="2">
    <name type="scientific">Gracilariopsis longissima</name>
    <dbReference type="NCBI Taxonomy" id="172976"/>
    <lineage>
        <taxon>Eukaryota</taxon>
        <taxon>Rhodophyta</taxon>
        <taxon>Florideophyceae</taxon>
        <taxon>Rhodymeniophycidae</taxon>
        <taxon>Gracilariales</taxon>
        <taxon>Gracilariaceae</taxon>
        <taxon>Gracilariopsis</taxon>
    </lineage>
</organism>
<protein>
    <submittedName>
        <fullName evidence="2">Uncharacterized protein</fullName>
    </submittedName>
</protein>
<evidence type="ECO:0000256" key="1">
    <source>
        <dbReference type="SAM" id="Phobius"/>
    </source>
</evidence>
<keyword evidence="1" id="KW-0472">Membrane</keyword>
<dbReference type="RefSeq" id="YP_009511898.1">
    <property type="nucleotide sequence ID" value="NC_039150.1"/>
</dbReference>
<dbReference type="AlphaFoldDB" id="A0A345UBI9"/>
<dbReference type="EMBL" id="MH396023">
    <property type="protein sequence ID" value="AXI97825.1"/>
    <property type="molecule type" value="Genomic_DNA"/>
</dbReference>
<accession>A0A345UBI9</accession>
<name>A0A345UBI9_9FLOR</name>
<reference evidence="2" key="1">
    <citation type="submission" date="2018-05" db="EMBL/GenBank/DDBJ databases">
        <title>Organellar genomes of Gracilariaceae.</title>
        <authorList>
            <person name="Iha C."/>
            <person name="Oliveira M.C."/>
        </authorList>
    </citation>
    <scope>NUCLEOTIDE SEQUENCE</scope>
</reference>
<keyword evidence="2" id="KW-0496">Mitochondrion</keyword>
<keyword evidence="1" id="KW-0812">Transmembrane</keyword>
<proteinExistence type="predicted"/>
<gene>
    <name evidence="2" type="primary">orf192</name>
</gene>